<accession>A0AAQ4FAG7</accession>
<evidence type="ECO:0000313" key="3">
    <source>
        <dbReference type="Proteomes" id="UP001321473"/>
    </source>
</evidence>
<proteinExistence type="predicted"/>
<name>A0AAQ4FAG7_AMBAM</name>
<evidence type="ECO:0000313" key="2">
    <source>
        <dbReference type="EMBL" id="KAK8784089.1"/>
    </source>
</evidence>
<feature type="compositionally biased region" description="Basic and acidic residues" evidence="1">
    <location>
        <begin position="58"/>
        <end position="69"/>
    </location>
</feature>
<feature type="compositionally biased region" description="Low complexity" evidence="1">
    <location>
        <begin position="1"/>
        <end position="10"/>
    </location>
</feature>
<keyword evidence="3" id="KW-1185">Reference proteome</keyword>
<reference evidence="2 3" key="1">
    <citation type="journal article" date="2023" name="Arcadia Sci">
        <title>De novo assembly of a long-read Amblyomma americanum tick genome.</title>
        <authorList>
            <person name="Chou S."/>
            <person name="Poskanzer K.E."/>
            <person name="Rollins M."/>
            <person name="Thuy-Boun P.S."/>
        </authorList>
    </citation>
    <scope>NUCLEOTIDE SEQUENCE [LARGE SCALE GENOMIC DNA]</scope>
    <source>
        <strain evidence="2">F_SG_1</strain>
        <tissue evidence="2">Salivary glands</tissue>
    </source>
</reference>
<feature type="compositionally biased region" description="Basic residues" evidence="1">
    <location>
        <begin position="24"/>
        <end position="35"/>
    </location>
</feature>
<comment type="caution">
    <text evidence="2">The sequence shown here is derived from an EMBL/GenBank/DDBJ whole genome shotgun (WGS) entry which is preliminary data.</text>
</comment>
<feature type="compositionally biased region" description="Low complexity" evidence="1">
    <location>
        <begin position="85"/>
        <end position="97"/>
    </location>
</feature>
<feature type="region of interest" description="Disordered" evidence="1">
    <location>
        <begin position="1"/>
        <end position="101"/>
    </location>
</feature>
<protein>
    <submittedName>
        <fullName evidence="2">Uncharacterized protein</fullName>
    </submittedName>
</protein>
<gene>
    <name evidence="2" type="ORF">V5799_009543</name>
</gene>
<dbReference type="EMBL" id="JARKHS020004871">
    <property type="protein sequence ID" value="KAK8784089.1"/>
    <property type="molecule type" value="Genomic_DNA"/>
</dbReference>
<organism evidence="2 3">
    <name type="scientific">Amblyomma americanum</name>
    <name type="common">Lone star tick</name>
    <dbReference type="NCBI Taxonomy" id="6943"/>
    <lineage>
        <taxon>Eukaryota</taxon>
        <taxon>Metazoa</taxon>
        <taxon>Ecdysozoa</taxon>
        <taxon>Arthropoda</taxon>
        <taxon>Chelicerata</taxon>
        <taxon>Arachnida</taxon>
        <taxon>Acari</taxon>
        <taxon>Parasitiformes</taxon>
        <taxon>Ixodida</taxon>
        <taxon>Ixodoidea</taxon>
        <taxon>Ixodidae</taxon>
        <taxon>Amblyomminae</taxon>
        <taxon>Amblyomma</taxon>
    </lineage>
</organism>
<evidence type="ECO:0000256" key="1">
    <source>
        <dbReference type="SAM" id="MobiDB-lite"/>
    </source>
</evidence>
<dbReference type="AlphaFoldDB" id="A0AAQ4FAG7"/>
<dbReference type="Proteomes" id="UP001321473">
    <property type="component" value="Unassembled WGS sequence"/>
</dbReference>
<sequence length="255" mass="28428">MRAAVAAPSTSGGGGTPETVGRQAARRQRRRRRGRGCAWPPRQPATGRAFHSQMPRRLGRERIADDSLSRRAPRGRPSTRPVFSPRAPHTAAATAPRSLLGPPVDSGLPRGPALDVLLPLRQFLVVVAGSRRRRTVAKSVTTRPVVGVAGSSFRPTARRRRSTMKMDRNFPSSWSSKGSAFRSLKRHCLKLPFSGRKKWPPCRVIMPGSLPRHGFSSSSSRMRLQELKHRKHLVQNDKHLARMPLQNCYHRRKAS</sequence>